<keyword evidence="6" id="KW-1185">Reference proteome</keyword>
<dbReference type="RefSeq" id="XP_027075973.2">
    <property type="nucleotide sequence ID" value="XM_027220172.2"/>
</dbReference>
<feature type="region of interest" description="Disordered" evidence="3">
    <location>
        <begin position="109"/>
        <end position="132"/>
    </location>
</feature>
<dbReference type="InterPro" id="IPR046350">
    <property type="entry name" value="Cystatin_sf"/>
</dbReference>
<organism evidence="6 7">
    <name type="scientific">Coffea arabica</name>
    <name type="common">Arabian coffee</name>
    <dbReference type="NCBI Taxonomy" id="13443"/>
    <lineage>
        <taxon>Eukaryota</taxon>
        <taxon>Viridiplantae</taxon>
        <taxon>Streptophyta</taxon>
        <taxon>Embryophyta</taxon>
        <taxon>Tracheophyta</taxon>
        <taxon>Spermatophyta</taxon>
        <taxon>Magnoliopsida</taxon>
        <taxon>eudicotyledons</taxon>
        <taxon>Gunneridae</taxon>
        <taxon>Pentapetalae</taxon>
        <taxon>asterids</taxon>
        <taxon>lamiids</taxon>
        <taxon>Gentianales</taxon>
        <taxon>Rubiaceae</taxon>
        <taxon>Ixoroideae</taxon>
        <taxon>Gardenieae complex</taxon>
        <taxon>Bertiereae - Coffeeae clade</taxon>
        <taxon>Coffeeae</taxon>
        <taxon>Coffea</taxon>
    </lineage>
</organism>
<dbReference type="GeneID" id="113699822"/>
<evidence type="ECO:0000256" key="2">
    <source>
        <dbReference type="ARBA" id="ARBA00022704"/>
    </source>
</evidence>
<sequence length="132" mass="15120">MAPHFNSLVLAMLALVLVASINTEARFGTRWRILDPYDPSRIELGELAIDLYNKQAKTNLVFETVGEVYTQYFNGENYRVHLIAKKGNKLEQYWAFLHQHPFDNVTTLDDMSNSRNSNGSKVSILDAQNEQK</sequence>
<dbReference type="Proteomes" id="UP001652660">
    <property type="component" value="Chromosome 7c"/>
</dbReference>
<dbReference type="PANTHER" id="PTHR47364">
    <property type="entry name" value="CYSTEINE PROTEINASE INHIBITOR 5"/>
    <property type="match status" value="1"/>
</dbReference>
<evidence type="ECO:0000259" key="5">
    <source>
        <dbReference type="Pfam" id="PF16845"/>
    </source>
</evidence>
<dbReference type="AlphaFoldDB" id="A0A6P6TC03"/>
<dbReference type="InterPro" id="IPR000010">
    <property type="entry name" value="Cystatin_dom"/>
</dbReference>
<evidence type="ECO:0000256" key="3">
    <source>
        <dbReference type="SAM" id="MobiDB-lite"/>
    </source>
</evidence>
<evidence type="ECO:0000313" key="6">
    <source>
        <dbReference type="Proteomes" id="UP001652660"/>
    </source>
</evidence>
<keyword evidence="1" id="KW-0646">Protease inhibitor</keyword>
<protein>
    <submittedName>
        <fullName evidence="7">Cysteine proteinase inhibitor 5-like</fullName>
    </submittedName>
</protein>
<evidence type="ECO:0000313" key="7">
    <source>
        <dbReference type="RefSeq" id="XP_027075973.2"/>
    </source>
</evidence>
<name>A0A6P6TC03_COFAR</name>
<feature type="chain" id="PRO_5045276785" evidence="4">
    <location>
        <begin position="26"/>
        <end position="132"/>
    </location>
</feature>
<dbReference type="OrthoDB" id="2012590at2759"/>
<reference evidence="6" key="1">
    <citation type="journal article" date="2025" name="Foods">
        <title>Unveiling the Microbial Signatures of Arabica Coffee Cherries: Insights into Ripeness Specific Diversity, Functional Traits, and Implications for Quality and Safety.</title>
        <authorList>
            <consortium name="RefSeq"/>
            <person name="Tenea G.N."/>
            <person name="Cifuentes V."/>
            <person name="Reyes P."/>
            <person name="Cevallos-Vallejos M."/>
        </authorList>
    </citation>
    <scope>NUCLEOTIDE SEQUENCE [LARGE SCALE GENOMIC DNA]</scope>
</reference>
<evidence type="ECO:0000256" key="4">
    <source>
        <dbReference type="SAM" id="SignalP"/>
    </source>
</evidence>
<gene>
    <name evidence="7" type="primary">LOC113699822</name>
</gene>
<feature type="domain" description="Cystatin" evidence="5">
    <location>
        <begin position="38"/>
        <end position="109"/>
    </location>
</feature>
<evidence type="ECO:0000256" key="1">
    <source>
        <dbReference type="ARBA" id="ARBA00022690"/>
    </source>
</evidence>
<keyword evidence="2" id="KW-0789">Thiol protease inhibitor</keyword>
<dbReference type="SUPFAM" id="SSF54403">
    <property type="entry name" value="Cystatin/monellin"/>
    <property type="match status" value="1"/>
</dbReference>
<proteinExistence type="predicted"/>
<keyword evidence="4" id="KW-0732">Signal</keyword>
<dbReference type="Pfam" id="PF16845">
    <property type="entry name" value="SQAPI"/>
    <property type="match status" value="1"/>
</dbReference>
<dbReference type="Gene3D" id="3.10.450.10">
    <property type="match status" value="1"/>
</dbReference>
<accession>A0A6P6TC03</accession>
<feature type="signal peptide" evidence="4">
    <location>
        <begin position="1"/>
        <end position="25"/>
    </location>
</feature>
<dbReference type="PANTHER" id="PTHR47364:SF2">
    <property type="entry name" value="CYSTEINE PROTEINASE INHIBITOR 5"/>
    <property type="match status" value="1"/>
</dbReference>
<reference evidence="7" key="2">
    <citation type="submission" date="2025-08" db="UniProtKB">
        <authorList>
            <consortium name="RefSeq"/>
        </authorList>
    </citation>
    <scope>IDENTIFICATION</scope>
    <source>
        <tissue evidence="7">Leaves</tissue>
    </source>
</reference>
<dbReference type="GO" id="GO:0004869">
    <property type="term" value="F:cysteine-type endopeptidase inhibitor activity"/>
    <property type="evidence" value="ECO:0007669"/>
    <property type="project" value="UniProtKB-KW"/>
</dbReference>